<dbReference type="AlphaFoldDB" id="A0A067Q4F9"/>
<accession>A0A067Q4F9</accession>
<dbReference type="EMBL" id="KL197717">
    <property type="protein sequence ID" value="KDQ58382.1"/>
    <property type="molecule type" value="Genomic_DNA"/>
</dbReference>
<keyword evidence="2" id="KW-1185">Reference proteome</keyword>
<dbReference type="HOGENOM" id="CLU_021648_0_0_1"/>
<proteinExistence type="predicted"/>
<organism evidence="1 2">
    <name type="scientific">Jaapia argillacea MUCL 33604</name>
    <dbReference type="NCBI Taxonomy" id="933084"/>
    <lineage>
        <taxon>Eukaryota</taxon>
        <taxon>Fungi</taxon>
        <taxon>Dikarya</taxon>
        <taxon>Basidiomycota</taxon>
        <taxon>Agaricomycotina</taxon>
        <taxon>Agaricomycetes</taxon>
        <taxon>Agaricomycetidae</taxon>
        <taxon>Jaapiales</taxon>
        <taxon>Jaapiaceae</taxon>
        <taxon>Jaapia</taxon>
    </lineage>
</organism>
<name>A0A067Q4F9_9AGAM</name>
<gene>
    <name evidence="1" type="ORF">JAAARDRAFT_78145</name>
</gene>
<evidence type="ECO:0000313" key="2">
    <source>
        <dbReference type="Proteomes" id="UP000027265"/>
    </source>
</evidence>
<protein>
    <submittedName>
        <fullName evidence="1">Uncharacterized protein</fullName>
    </submittedName>
</protein>
<sequence>MSDVDSITSFNLEIGEVDAVTRRLHNVGLDPEIDSVMDASLSDQVGPGRTIGNWISKSGRKVEQFVGKVSERLGRGPSAVMERIVSRVNELCSWEVQPRIIRLRSLLRPPRTFGQILESAMNDIIIRADVFIADPEITQNCGKLVKFLNDGHSTTRALAVYYITTIICVLPESQLLFLRLGALEIVRKSYSFLTMLPRQHRDRDLLLAPSRRALVFLSDTEVLSAIREYDALSMEEFSLDPSKRTPIPRKWDILASLIRYSAKSECRLPAARQLTHIPELMLGFCHPAMELVVGPDLIQCWAELSLSSDQLVASTYFKLLLSFQRVCENMPKNNSWVWRCYFLPMFRVYLRGLDKHSGIELSQGLNNNFFPRGKDYLAATLTGDMREQLGQMLVHTTPTPGPTGVASLVAEFLHPFIPLWRRFVHEWTFSPRAIGSPLPIIRALSSKKRRSLCQKLVDLAMRSECSLNDVMKVVEQDYDCLWGVLDALAHFCHARTHNGQLARTLAKGLLSWASSRAKSPIAFRPTEIHQGVCSTFSSHAGHRIMVFYVDPNQGDIFAEREHEYTEVSELYAEHSHLRWVSMDDPGEVKSRYNPVYVGPGTEKNWYWIGRRRDKLNSSATHVFSVEVSQSSREKGGELMFSLLNSPTNPDPVDSITQGSLYILSARQVVGDRPTWAWLRSMWDVTRKLVLKDVHSTSR</sequence>
<dbReference type="InParanoid" id="A0A067Q4F9"/>
<dbReference type="OrthoDB" id="3332327at2759"/>
<evidence type="ECO:0000313" key="1">
    <source>
        <dbReference type="EMBL" id="KDQ58382.1"/>
    </source>
</evidence>
<dbReference type="Proteomes" id="UP000027265">
    <property type="component" value="Unassembled WGS sequence"/>
</dbReference>
<reference evidence="2" key="1">
    <citation type="journal article" date="2014" name="Proc. Natl. Acad. Sci. U.S.A.">
        <title>Extensive sampling of basidiomycete genomes demonstrates inadequacy of the white-rot/brown-rot paradigm for wood decay fungi.</title>
        <authorList>
            <person name="Riley R."/>
            <person name="Salamov A.A."/>
            <person name="Brown D.W."/>
            <person name="Nagy L.G."/>
            <person name="Floudas D."/>
            <person name="Held B.W."/>
            <person name="Levasseur A."/>
            <person name="Lombard V."/>
            <person name="Morin E."/>
            <person name="Otillar R."/>
            <person name="Lindquist E.A."/>
            <person name="Sun H."/>
            <person name="LaButti K.M."/>
            <person name="Schmutz J."/>
            <person name="Jabbour D."/>
            <person name="Luo H."/>
            <person name="Baker S.E."/>
            <person name="Pisabarro A.G."/>
            <person name="Walton J.D."/>
            <person name="Blanchette R.A."/>
            <person name="Henrissat B."/>
            <person name="Martin F."/>
            <person name="Cullen D."/>
            <person name="Hibbett D.S."/>
            <person name="Grigoriev I.V."/>
        </authorList>
    </citation>
    <scope>NUCLEOTIDE SEQUENCE [LARGE SCALE GENOMIC DNA]</scope>
    <source>
        <strain evidence="2">MUCL 33604</strain>
    </source>
</reference>